<dbReference type="PANTHER" id="PTHR34820:SF4">
    <property type="entry name" value="INNER MEMBRANE PROTEIN YEBZ"/>
    <property type="match status" value="1"/>
</dbReference>
<dbReference type="Proteomes" id="UP000529783">
    <property type="component" value="Unassembled WGS sequence"/>
</dbReference>
<dbReference type="EMBL" id="JACCBA010000001">
    <property type="protein sequence ID" value="NYD45628.1"/>
    <property type="molecule type" value="Genomic_DNA"/>
</dbReference>
<feature type="chain" id="PRO_5031458305" description="CopC domain-containing protein" evidence="7">
    <location>
        <begin position="34"/>
        <end position="214"/>
    </location>
</feature>
<dbReference type="Pfam" id="PF04234">
    <property type="entry name" value="CopC"/>
    <property type="match status" value="1"/>
</dbReference>
<dbReference type="AlphaFoldDB" id="A0A7Y9ED86"/>
<accession>A0A7Y9ED86</accession>
<keyword evidence="10" id="KW-1185">Reference proteome</keyword>
<evidence type="ECO:0000313" key="9">
    <source>
        <dbReference type="EMBL" id="NYD45628.1"/>
    </source>
</evidence>
<evidence type="ECO:0000256" key="4">
    <source>
        <dbReference type="ARBA" id="ARBA00023008"/>
    </source>
</evidence>
<sequence>MNMFKSRRPLRRLGLVAAAALAFGAFTAPPAMAHTKLVGSTPEKGKAADAVTEVTLVFSDKISLAKVVVSDGKKKEFQAGAAERAGTKVTQKLSGPLPAGSYTVAYRVVGEDGHPIEGNDLTFSVAGDGGGGDPAASAAPSAGGVGAEEQTGPAANSDEQPLKADQEKTAAEEDSGSGMLLWVLIIAGLLVGVGIGVVIVLRAKRKHQAATGGE</sequence>
<keyword evidence="2" id="KW-0479">Metal-binding</keyword>
<dbReference type="InterPro" id="IPR032694">
    <property type="entry name" value="CopC/D"/>
</dbReference>
<dbReference type="PROSITE" id="PS51318">
    <property type="entry name" value="TAT"/>
    <property type="match status" value="1"/>
</dbReference>
<evidence type="ECO:0000313" key="10">
    <source>
        <dbReference type="Proteomes" id="UP000529783"/>
    </source>
</evidence>
<dbReference type="GO" id="GO:0006825">
    <property type="term" value="P:copper ion transport"/>
    <property type="evidence" value="ECO:0007669"/>
    <property type="project" value="InterPro"/>
</dbReference>
<evidence type="ECO:0000256" key="2">
    <source>
        <dbReference type="ARBA" id="ARBA00022723"/>
    </source>
</evidence>
<keyword evidence="6" id="KW-0812">Transmembrane</keyword>
<dbReference type="GO" id="GO:0005886">
    <property type="term" value="C:plasma membrane"/>
    <property type="evidence" value="ECO:0007669"/>
    <property type="project" value="TreeGrafter"/>
</dbReference>
<gene>
    <name evidence="9" type="ORF">BJY14_001611</name>
</gene>
<feature type="signal peptide" evidence="7">
    <location>
        <begin position="1"/>
        <end position="33"/>
    </location>
</feature>
<evidence type="ECO:0000256" key="1">
    <source>
        <dbReference type="ARBA" id="ARBA00004196"/>
    </source>
</evidence>
<protein>
    <recommendedName>
        <fullName evidence="8">CopC domain-containing protein</fullName>
    </recommendedName>
</protein>
<evidence type="ECO:0000259" key="8">
    <source>
        <dbReference type="Pfam" id="PF04234"/>
    </source>
</evidence>
<evidence type="ECO:0000256" key="6">
    <source>
        <dbReference type="SAM" id="Phobius"/>
    </source>
</evidence>
<feature type="transmembrane region" description="Helical" evidence="6">
    <location>
        <begin position="179"/>
        <end position="201"/>
    </location>
</feature>
<comment type="caution">
    <text evidence="9">The sequence shown here is derived from an EMBL/GenBank/DDBJ whole genome shotgun (WGS) entry which is preliminary data.</text>
</comment>
<dbReference type="RefSeq" id="WP_179843021.1">
    <property type="nucleotide sequence ID" value="NZ_JACCBA010000001.1"/>
</dbReference>
<dbReference type="InterPro" id="IPR014756">
    <property type="entry name" value="Ig_E-set"/>
</dbReference>
<reference evidence="9 10" key="1">
    <citation type="submission" date="2020-07" db="EMBL/GenBank/DDBJ databases">
        <title>Sequencing the genomes of 1000 actinobacteria strains.</title>
        <authorList>
            <person name="Klenk H.-P."/>
        </authorList>
    </citation>
    <scope>NUCLEOTIDE SEQUENCE [LARGE SCALE GENOMIC DNA]</scope>
    <source>
        <strain evidence="9 10">DSM 40398</strain>
    </source>
</reference>
<evidence type="ECO:0000256" key="5">
    <source>
        <dbReference type="SAM" id="MobiDB-lite"/>
    </source>
</evidence>
<name>A0A7Y9ED86_9ACTN</name>
<keyword evidence="6" id="KW-1133">Transmembrane helix</keyword>
<feature type="region of interest" description="Disordered" evidence="5">
    <location>
        <begin position="125"/>
        <end position="171"/>
    </location>
</feature>
<dbReference type="GO" id="GO:0046688">
    <property type="term" value="P:response to copper ion"/>
    <property type="evidence" value="ECO:0007669"/>
    <property type="project" value="InterPro"/>
</dbReference>
<dbReference type="SUPFAM" id="SSF81296">
    <property type="entry name" value="E set domains"/>
    <property type="match status" value="1"/>
</dbReference>
<dbReference type="Gene3D" id="2.60.40.1220">
    <property type="match status" value="1"/>
</dbReference>
<dbReference type="GO" id="GO:0005507">
    <property type="term" value="F:copper ion binding"/>
    <property type="evidence" value="ECO:0007669"/>
    <property type="project" value="InterPro"/>
</dbReference>
<evidence type="ECO:0000256" key="3">
    <source>
        <dbReference type="ARBA" id="ARBA00022729"/>
    </source>
</evidence>
<evidence type="ECO:0000256" key="7">
    <source>
        <dbReference type="SAM" id="SignalP"/>
    </source>
</evidence>
<organism evidence="9 10">
    <name type="scientific">Actinomadura luteofluorescens</name>
    <dbReference type="NCBI Taxonomy" id="46163"/>
    <lineage>
        <taxon>Bacteria</taxon>
        <taxon>Bacillati</taxon>
        <taxon>Actinomycetota</taxon>
        <taxon>Actinomycetes</taxon>
        <taxon>Streptosporangiales</taxon>
        <taxon>Thermomonosporaceae</taxon>
        <taxon>Actinomadura</taxon>
    </lineage>
</organism>
<dbReference type="GO" id="GO:0042597">
    <property type="term" value="C:periplasmic space"/>
    <property type="evidence" value="ECO:0007669"/>
    <property type="project" value="InterPro"/>
</dbReference>
<dbReference type="GO" id="GO:0030313">
    <property type="term" value="C:cell envelope"/>
    <property type="evidence" value="ECO:0007669"/>
    <property type="project" value="UniProtKB-SubCell"/>
</dbReference>
<feature type="compositionally biased region" description="Basic and acidic residues" evidence="5">
    <location>
        <begin position="160"/>
        <end position="171"/>
    </location>
</feature>
<comment type="subcellular location">
    <subcellularLocation>
        <location evidence="1">Cell envelope</location>
    </subcellularLocation>
</comment>
<feature type="domain" description="CopC" evidence="8">
    <location>
        <begin position="34"/>
        <end position="125"/>
    </location>
</feature>
<keyword evidence="3 7" id="KW-0732">Signal</keyword>
<keyword evidence="6" id="KW-0472">Membrane</keyword>
<dbReference type="InterPro" id="IPR007348">
    <property type="entry name" value="CopC_dom"/>
</dbReference>
<dbReference type="InterPro" id="IPR006311">
    <property type="entry name" value="TAT_signal"/>
</dbReference>
<dbReference type="InterPro" id="IPR014755">
    <property type="entry name" value="Cu-Rt/internalin_Ig-like"/>
</dbReference>
<proteinExistence type="predicted"/>
<keyword evidence="4" id="KW-0186">Copper</keyword>
<dbReference type="PANTHER" id="PTHR34820">
    <property type="entry name" value="INNER MEMBRANE PROTEIN YEBZ"/>
    <property type="match status" value="1"/>
</dbReference>